<dbReference type="STRING" id="644282.Deba_1015"/>
<accession>E1QFP7</accession>
<dbReference type="AlphaFoldDB" id="E1QFP7"/>
<dbReference type="PANTHER" id="PTHR47235:SF1">
    <property type="entry name" value="BLR6548 PROTEIN"/>
    <property type="match status" value="1"/>
</dbReference>
<dbReference type="Proteomes" id="UP000009047">
    <property type="component" value="Chromosome"/>
</dbReference>
<dbReference type="InterPro" id="IPR028081">
    <property type="entry name" value="Leu-bd"/>
</dbReference>
<dbReference type="SUPFAM" id="SSF53822">
    <property type="entry name" value="Periplasmic binding protein-like I"/>
    <property type="match status" value="1"/>
</dbReference>
<reference evidence="5 6" key="1">
    <citation type="journal article" date="2010" name="Stand. Genomic Sci.">
        <title>Complete genome sequence of Desulfarculus baarsii type strain (2st14).</title>
        <authorList>
            <person name="Sun H."/>
            <person name="Spring S."/>
            <person name="Lapidus A."/>
            <person name="Davenport K."/>
            <person name="Del Rio T.G."/>
            <person name="Tice H."/>
            <person name="Nolan M."/>
            <person name="Copeland A."/>
            <person name="Cheng J.F."/>
            <person name="Lucas S."/>
            <person name="Tapia R."/>
            <person name="Goodwin L."/>
            <person name="Pitluck S."/>
            <person name="Ivanova N."/>
            <person name="Pagani I."/>
            <person name="Mavromatis K."/>
            <person name="Ovchinnikova G."/>
            <person name="Pati A."/>
            <person name="Chen A."/>
            <person name="Palaniappan K."/>
            <person name="Hauser L."/>
            <person name="Chang Y.J."/>
            <person name="Jeffries C.D."/>
            <person name="Detter J.C."/>
            <person name="Han C."/>
            <person name="Rohde M."/>
            <person name="Brambilla E."/>
            <person name="Goker M."/>
            <person name="Woyke T."/>
            <person name="Bristow J."/>
            <person name="Eisen J.A."/>
            <person name="Markowitz V."/>
            <person name="Hugenholtz P."/>
            <person name="Kyrpides N.C."/>
            <person name="Klenk H.P."/>
            <person name="Land M."/>
        </authorList>
    </citation>
    <scope>NUCLEOTIDE SEQUENCE [LARGE SCALE GENOMIC DNA]</scope>
    <source>
        <strain evidence="6">ATCC 33931 / DSM 2075 / LMG 7858 / VKM B-1802 / 2st14</strain>
    </source>
</reference>
<sequence>MKKGLLFLALAALVCLTMQPLAATAAEEIPVGGIFDITGATSKVGADYAKGVRAACDYVNSLGGVNGRMINLESADYAYAIPKALNLYKKYVNVNKVFVIQGWGTGDTNALTPKLKKDEVIFMSASYDANLTNPANNPYNFFIGTDYSTSIRLAMQFAKDNGAKKVLFCYPDHPYGRAPIAAGKEYAQMLGLEIGPDEMVDLTATDATQQLLRMKKFAPDYVWLGGTTPSCAVVIKGAASILPEAKFLINCWGFDSNLPLLAQGAAEGRAFGILPVVPYGADVPGMKAMMAWTKGEPHTLHFVKGWVSVLVMAEGLKRAGDKLSGPGLKAALETLTDFETGGLCAPITYTSTDHRPNTTCGIGAIKDGKVVVLVGKVSMPREAKYIGN</sequence>
<evidence type="ECO:0000256" key="1">
    <source>
        <dbReference type="ARBA" id="ARBA00010062"/>
    </source>
</evidence>
<dbReference type="RefSeq" id="WP_013257837.1">
    <property type="nucleotide sequence ID" value="NC_014365.1"/>
</dbReference>
<evidence type="ECO:0000256" key="3">
    <source>
        <dbReference type="SAM" id="SignalP"/>
    </source>
</evidence>
<dbReference type="Gene3D" id="3.40.50.2300">
    <property type="match status" value="2"/>
</dbReference>
<dbReference type="KEGG" id="dbr:Deba_1015"/>
<dbReference type="PANTHER" id="PTHR47235">
    <property type="entry name" value="BLR6548 PROTEIN"/>
    <property type="match status" value="1"/>
</dbReference>
<keyword evidence="6" id="KW-1185">Reference proteome</keyword>
<gene>
    <name evidence="5" type="ordered locus">Deba_1015</name>
</gene>
<dbReference type="OrthoDB" id="24024at2"/>
<organism evidence="5 6">
    <name type="scientific">Desulfarculus baarsii (strain ATCC 33931 / DSM 2075 / LMG 7858 / VKM B-1802 / 2st14)</name>
    <dbReference type="NCBI Taxonomy" id="644282"/>
    <lineage>
        <taxon>Bacteria</taxon>
        <taxon>Pseudomonadati</taxon>
        <taxon>Thermodesulfobacteriota</taxon>
        <taxon>Desulfarculia</taxon>
        <taxon>Desulfarculales</taxon>
        <taxon>Desulfarculaceae</taxon>
        <taxon>Desulfarculus</taxon>
    </lineage>
</organism>
<feature type="signal peptide" evidence="3">
    <location>
        <begin position="1"/>
        <end position="25"/>
    </location>
</feature>
<evidence type="ECO:0000313" key="5">
    <source>
        <dbReference type="EMBL" id="ADK84383.1"/>
    </source>
</evidence>
<proteinExistence type="inferred from homology"/>
<dbReference type="InterPro" id="IPR028082">
    <property type="entry name" value="Peripla_BP_I"/>
</dbReference>
<dbReference type="EMBL" id="CP002085">
    <property type="protein sequence ID" value="ADK84383.1"/>
    <property type="molecule type" value="Genomic_DNA"/>
</dbReference>
<protein>
    <submittedName>
        <fullName evidence="5">ABC transporter substrate binding protein</fullName>
    </submittedName>
</protein>
<feature type="chain" id="PRO_5003150236" evidence="3">
    <location>
        <begin position="26"/>
        <end position="388"/>
    </location>
</feature>
<dbReference type="eggNOG" id="COG0683">
    <property type="taxonomic scope" value="Bacteria"/>
</dbReference>
<evidence type="ECO:0000256" key="2">
    <source>
        <dbReference type="ARBA" id="ARBA00022729"/>
    </source>
</evidence>
<dbReference type="HOGENOM" id="CLU_027128_7_3_7"/>
<feature type="domain" description="Leucine-binding protein" evidence="4">
    <location>
        <begin position="28"/>
        <end position="368"/>
    </location>
</feature>
<evidence type="ECO:0000259" key="4">
    <source>
        <dbReference type="Pfam" id="PF13458"/>
    </source>
</evidence>
<evidence type="ECO:0000313" key="6">
    <source>
        <dbReference type="Proteomes" id="UP000009047"/>
    </source>
</evidence>
<dbReference type="Pfam" id="PF13458">
    <property type="entry name" value="Peripla_BP_6"/>
    <property type="match status" value="1"/>
</dbReference>
<keyword evidence="2 3" id="KW-0732">Signal</keyword>
<name>E1QFP7_DESB2</name>
<comment type="similarity">
    <text evidence="1">Belongs to the leucine-binding protein family.</text>
</comment>
<dbReference type="CDD" id="cd06334">
    <property type="entry name" value="PBP1_ABC_ligand_binding-like"/>
    <property type="match status" value="1"/>
</dbReference>